<dbReference type="EMBL" id="QSHO01000011">
    <property type="protein sequence ID" value="RHC15972.1"/>
    <property type="molecule type" value="Genomic_DNA"/>
</dbReference>
<sequence length="339" mass="39773">MSKIIPVMVHHETGEKAQAAGKKNQEYLKYCIAQAKKYNEKVVLLGDEYNKAWCDDWHNANDFITEKWTKFHAVFENLSTYPTAWAEGIFKRFFLILEYLERNSFEECVIIDSDVLLYLNVSEYEPFRHCKVAAETPLLQDFAMLEKGNGLKWKTCAGFSYFTTQGLREFTDFCIDMYANHKDVLMKKWDVHRKFGMYGGVGEMALLHLWVSSLPEGEYLNLLKDDADHGVFDNSVGESSGYLEHQYEYIKRLSVKNLHWEDGRPYCYTIDGHEKTWFLNLHFVDITKIFMEGVYENQSYSAHAKFVTYMLKCRGRLADIKHGNTKWQQKLKIKRSKNV</sequence>
<accession>A0A173TLZ2</accession>
<dbReference type="PaxDb" id="166486-ERS852572_01553"/>
<evidence type="ECO:0000313" key="4">
    <source>
        <dbReference type="Proteomes" id="UP000095350"/>
    </source>
</evidence>
<evidence type="ECO:0000313" key="1">
    <source>
        <dbReference type="EMBL" id="CUN02228.1"/>
    </source>
</evidence>
<proteinExistence type="predicted"/>
<dbReference type="RefSeq" id="WP_055194069.1">
    <property type="nucleotide sequence ID" value="NZ_CABIYH010000010.1"/>
</dbReference>
<dbReference type="Proteomes" id="UP000283513">
    <property type="component" value="Unassembled WGS sequence"/>
</dbReference>
<gene>
    <name evidence="3" type="ORF">DW264_13085</name>
    <name evidence="2" type="ORF">DW856_12890</name>
    <name evidence="1" type="ORF">ERS852572_01553</name>
</gene>
<dbReference type="AlphaFoldDB" id="A0A173TLZ2"/>
<dbReference type="OrthoDB" id="7299295at2"/>
<name>A0A173TLZ2_9FIRM</name>
<organism evidence="1 4">
    <name type="scientific">Roseburia intestinalis</name>
    <dbReference type="NCBI Taxonomy" id="166486"/>
    <lineage>
        <taxon>Bacteria</taxon>
        <taxon>Bacillati</taxon>
        <taxon>Bacillota</taxon>
        <taxon>Clostridia</taxon>
        <taxon>Lachnospirales</taxon>
        <taxon>Lachnospiraceae</taxon>
        <taxon>Roseburia</taxon>
    </lineage>
</organism>
<reference evidence="5 6" key="2">
    <citation type="submission" date="2018-08" db="EMBL/GenBank/DDBJ databases">
        <title>A genome reference for cultivated species of the human gut microbiota.</title>
        <authorList>
            <person name="Zou Y."/>
            <person name="Xue W."/>
            <person name="Luo G."/>
        </authorList>
    </citation>
    <scope>NUCLEOTIDE SEQUENCE [LARGE SCALE GENOMIC DNA]</scope>
    <source>
        <strain evidence="3 6">AM22-21LB</strain>
        <strain evidence="2 5">AM37-1AC</strain>
    </source>
</reference>
<dbReference type="Proteomes" id="UP000095350">
    <property type="component" value="Unassembled WGS sequence"/>
</dbReference>
<protein>
    <submittedName>
        <fullName evidence="1">Uncharacterized protein</fullName>
    </submittedName>
</protein>
<evidence type="ECO:0000313" key="5">
    <source>
        <dbReference type="Proteomes" id="UP000283513"/>
    </source>
</evidence>
<dbReference type="STRING" id="166486.ERS852572_01553"/>
<dbReference type="EMBL" id="CYXZ01000010">
    <property type="protein sequence ID" value="CUN02228.1"/>
    <property type="molecule type" value="Genomic_DNA"/>
</dbReference>
<evidence type="ECO:0000313" key="6">
    <source>
        <dbReference type="Proteomes" id="UP000284051"/>
    </source>
</evidence>
<dbReference type="EMBL" id="QRID01000013">
    <property type="protein sequence ID" value="RHG27043.1"/>
    <property type="molecule type" value="Genomic_DNA"/>
</dbReference>
<reference evidence="1 4" key="1">
    <citation type="submission" date="2015-09" db="EMBL/GenBank/DDBJ databases">
        <authorList>
            <consortium name="Pathogen Informatics"/>
        </authorList>
    </citation>
    <scope>NUCLEOTIDE SEQUENCE [LARGE SCALE GENOMIC DNA]</scope>
    <source>
        <strain evidence="1 4">2789STDY5834960</strain>
    </source>
</reference>
<evidence type="ECO:0000313" key="2">
    <source>
        <dbReference type="EMBL" id="RHC15972.1"/>
    </source>
</evidence>
<evidence type="ECO:0000313" key="3">
    <source>
        <dbReference type="EMBL" id="RHG27043.1"/>
    </source>
</evidence>
<dbReference type="Proteomes" id="UP000284051">
    <property type="component" value="Unassembled WGS sequence"/>
</dbReference>